<evidence type="ECO:0000313" key="2">
    <source>
        <dbReference type="Proteomes" id="UP000499080"/>
    </source>
</evidence>
<accession>A0A4Y2P2L7</accession>
<reference evidence="1 2" key="1">
    <citation type="journal article" date="2019" name="Sci. Rep.">
        <title>Orb-weaving spider Araneus ventricosus genome elucidates the spidroin gene catalogue.</title>
        <authorList>
            <person name="Kono N."/>
            <person name="Nakamura H."/>
            <person name="Ohtoshi R."/>
            <person name="Moran D.A.P."/>
            <person name="Shinohara A."/>
            <person name="Yoshida Y."/>
            <person name="Fujiwara M."/>
            <person name="Mori M."/>
            <person name="Tomita M."/>
            <person name="Arakawa K."/>
        </authorList>
    </citation>
    <scope>NUCLEOTIDE SEQUENCE [LARGE SCALE GENOMIC DNA]</scope>
</reference>
<dbReference type="OrthoDB" id="298012at2759"/>
<sequence length="151" mass="16589">MSKPKVLITRPDIPENGIKKIKEHCDVDPEKKPIPKEELIKLISGKNGLVSVLTDPIDKEVIDAAECGMDSETHHFDRTDINLSGAKKSDGEVSSFIGNHEEDDCKTLNCEKELRSINQENFGEATIRALNARSTFITQSIREGSLGTAVG</sequence>
<dbReference type="Gene3D" id="3.40.50.720">
    <property type="entry name" value="NAD(P)-binding Rossmann-like Domain"/>
    <property type="match status" value="1"/>
</dbReference>
<dbReference type="AlphaFoldDB" id="A0A4Y2P2L7"/>
<protein>
    <recommendedName>
        <fullName evidence="3">D-glycerate dehydrogenase</fullName>
    </recommendedName>
</protein>
<comment type="caution">
    <text evidence="1">The sequence shown here is derived from an EMBL/GenBank/DDBJ whole genome shotgun (WGS) entry which is preliminary data.</text>
</comment>
<gene>
    <name evidence="1" type="ORF">AVEN_170206_1</name>
</gene>
<dbReference type="SUPFAM" id="SSF52283">
    <property type="entry name" value="Formate/glycerate dehydrogenase catalytic domain-like"/>
    <property type="match status" value="1"/>
</dbReference>
<name>A0A4Y2P2L7_ARAVE</name>
<evidence type="ECO:0008006" key="3">
    <source>
        <dbReference type="Google" id="ProtNLM"/>
    </source>
</evidence>
<dbReference type="Proteomes" id="UP000499080">
    <property type="component" value="Unassembled WGS sequence"/>
</dbReference>
<dbReference type="EMBL" id="BGPR01010321">
    <property type="protein sequence ID" value="GBN45551.1"/>
    <property type="molecule type" value="Genomic_DNA"/>
</dbReference>
<organism evidence="1 2">
    <name type="scientific">Araneus ventricosus</name>
    <name type="common">Orbweaver spider</name>
    <name type="synonym">Epeira ventricosa</name>
    <dbReference type="NCBI Taxonomy" id="182803"/>
    <lineage>
        <taxon>Eukaryota</taxon>
        <taxon>Metazoa</taxon>
        <taxon>Ecdysozoa</taxon>
        <taxon>Arthropoda</taxon>
        <taxon>Chelicerata</taxon>
        <taxon>Arachnida</taxon>
        <taxon>Araneae</taxon>
        <taxon>Araneomorphae</taxon>
        <taxon>Entelegynae</taxon>
        <taxon>Araneoidea</taxon>
        <taxon>Araneidae</taxon>
        <taxon>Araneus</taxon>
    </lineage>
</organism>
<keyword evidence="2" id="KW-1185">Reference proteome</keyword>
<proteinExistence type="predicted"/>
<evidence type="ECO:0000313" key="1">
    <source>
        <dbReference type="EMBL" id="GBN45551.1"/>
    </source>
</evidence>